<evidence type="ECO:0000313" key="1">
    <source>
        <dbReference type="EMBL" id="VAW44974.1"/>
    </source>
</evidence>
<proteinExistence type="predicted"/>
<dbReference type="AlphaFoldDB" id="A0A3B0WMY8"/>
<gene>
    <name evidence="1" type="ORF">MNBD_GAMMA04-2228</name>
</gene>
<dbReference type="EMBL" id="UOFB01000067">
    <property type="protein sequence ID" value="VAW44974.1"/>
    <property type="molecule type" value="Genomic_DNA"/>
</dbReference>
<name>A0A3B0WMY8_9ZZZZ</name>
<protein>
    <submittedName>
        <fullName evidence="1">Uncharacterized protein</fullName>
    </submittedName>
</protein>
<accession>A0A3B0WMY8</accession>
<sequence length="214" mass="24290">MFKSLIVGCFFLLPSLVLANEQAANRLAHQVSGFVEAKAKADYEQKLKSIQGLLSAHKRITNLNSDTAKELTLQKKVTPFIKKAEQLAEKHLFKEAKVSLENAYIATITSIRAQRTGQTLVRSLDFATEKEAYEYELGRYENYKMLVNMMIDERHAFERDSQTKPFFDEENRYHAQADALVEKGQYGEAAKHIEKASKSLVNLLRNSGIYIPGV</sequence>
<organism evidence="1">
    <name type="scientific">hydrothermal vent metagenome</name>
    <dbReference type="NCBI Taxonomy" id="652676"/>
    <lineage>
        <taxon>unclassified sequences</taxon>
        <taxon>metagenomes</taxon>
        <taxon>ecological metagenomes</taxon>
    </lineage>
</organism>
<reference evidence="1" key="1">
    <citation type="submission" date="2018-06" db="EMBL/GenBank/DDBJ databases">
        <authorList>
            <person name="Zhirakovskaya E."/>
        </authorList>
    </citation>
    <scope>NUCLEOTIDE SEQUENCE</scope>
</reference>